<feature type="domain" description="Alpha-D-phosphohexomutase alpha/beta/alpha" evidence="9">
    <location>
        <begin position="273"/>
        <end position="377"/>
    </location>
</feature>
<evidence type="ECO:0000256" key="2">
    <source>
        <dbReference type="ARBA" id="ARBA00010231"/>
    </source>
</evidence>
<evidence type="ECO:0000259" key="7">
    <source>
        <dbReference type="Pfam" id="PF02878"/>
    </source>
</evidence>
<keyword evidence="5" id="KW-0460">Magnesium</keyword>
<dbReference type="EMBL" id="MNVB01000043">
    <property type="protein sequence ID" value="OIO17079.1"/>
    <property type="molecule type" value="Genomic_DNA"/>
</dbReference>
<evidence type="ECO:0000259" key="8">
    <source>
        <dbReference type="Pfam" id="PF02879"/>
    </source>
</evidence>
<dbReference type="PANTHER" id="PTHR43771:SF2">
    <property type="entry name" value="PHOSPHOMANNOMUTASE_PHOSPHOGLUCOMUTASE"/>
    <property type="match status" value="1"/>
</dbReference>
<dbReference type="Pfam" id="PF02878">
    <property type="entry name" value="PGM_PMM_I"/>
    <property type="match status" value="1"/>
</dbReference>
<evidence type="ECO:0000256" key="4">
    <source>
        <dbReference type="ARBA" id="ARBA00022723"/>
    </source>
</evidence>
<feature type="non-terminal residue" evidence="10">
    <location>
        <position position="377"/>
    </location>
</feature>
<dbReference type="Proteomes" id="UP000182465">
    <property type="component" value="Unassembled WGS sequence"/>
</dbReference>
<comment type="similarity">
    <text evidence="2">Belongs to the phosphohexose mutase family.</text>
</comment>
<feature type="domain" description="Alpha-D-phosphohexomutase alpha/beta/alpha" evidence="7">
    <location>
        <begin position="10"/>
        <end position="138"/>
    </location>
</feature>
<gene>
    <name evidence="10" type="ORF">AUJ29_01995</name>
</gene>
<protein>
    <recommendedName>
        <fullName evidence="12">Phosphoglucosamine mutase</fullName>
    </recommendedName>
</protein>
<comment type="cofactor">
    <cofactor evidence="1">
        <name>Mg(2+)</name>
        <dbReference type="ChEBI" id="CHEBI:18420"/>
    </cofactor>
</comment>
<dbReference type="GO" id="GO:0046872">
    <property type="term" value="F:metal ion binding"/>
    <property type="evidence" value="ECO:0007669"/>
    <property type="project" value="UniProtKB-KW"/>
</dbReference>
<dbReference type="InterPro" id="IPR005846">
    <property type="entry name" value="A-D-PHexomutase_a/b/a-III"/>
</dbReference>
<feature type="domain" description="Alpha-D-phosphohexomutase alpha/beta/alpha" evidence="8">
    <location>
        <begin position="160"/>
        <end position="259"/>
    </location>
</feature>
<dbReference type="PANTHER" id="PTHR43771">
    <property type="entry name" value="PHOSPHOMANNOMUTASE"/>
    <property type="match status" value="1"/>
</dbReference>
<reference evidence="10 11" key="1">
    <citation type="journal article" date="2016" name="Environ. Microbiol.">
        <title>Genomic resolution of a cold subsurface aquifer community provides metabolic insights for novel microbes adapted to high CO concentrations.</title>
        <authorList>
            <person name="Probst A.J."/>
            <person name="Castelle C.J."/>
            <person name="Singh A."/>
            <person name="Brown C.T."/>
            <person name="Anantharaman K."/>
            <person name="Sharon I."/>
            <person name="Hug L.A."/>
            <person name="Burstein D."/>
            <person name="Emerson J.B."/>
            <person name="Thomas B.C."/>
            <person name="Banfield J.F."/>
        </authorList>
    </citation>
    <scope>NUCLEOTIDE SEQUENCE [LARGE SCALE GENOMIC DNA]</scope>
    <source>
        <strain evidence="10">CG1_02_38_13</strain>
    </source>
</reference>
<dbReference type="InterPro" id="IPR016055">
    <property type="entry name" value="A-D-PHexomutase_a/b/a-I/II/III"/>
</dbReference>
<dbReference type="Pfam" id="PF02880">
    <property type="entry name" value="PGM_PMM_III"/>
    <property type="match status" value="1"/>
</dbReference>
<dbReference type="InterPro" id="IPR005845">
    <property type="entry name" value="A-D-PHexomutase_a/b/a-II"/>
</dbReference>
<dbReference type="AlphaFoldDB" id="A0A1J4U4A1"/>
<dbReference type="InterPro" id="IPR005841">
    <property type="entry name" value="Alpha-D-phosphohexomutase_SF"/>
</dbReference>
<keyword evidence="3" id="KW-0597">Phosphoprotein</keyword>
<evidence type="ECO:0000256" key="5">
    <source>
        <dbReference type="ARBA" id="ARBA00022842"/>
    </source>
</evidence>
<dbReference type="GO" id="GO:0016868">
    <property type="term" value="F:intramolecular phosphotransferase activity"/>
    <property type="evidence" value="ECO:0007669"/>
    <property type="project" value="InterPro"/>
</dbReference>
<dbReference type="GO" id="GO:0005975">
    <property type="term" value="P:carbohydrate metabolic process"/>
    <property type="evidence" value="ECO:0007669"/>
    <property type="project" value="InterPro"/>
</dbReference>
<evidence type="ECO:0008006" key="12">
    <source>
        <dbReference type="Google" id="ProtNLM"/>
    </source>
</evidence>
<accession>A0A1J4U4A1</accession>
<evidence type="ECO:0000256" key="6">
    <source>
        <dbReference type="ARBA" id="ARBA00023235"/>
    </source>
</evidence>
<evidence type="ECO:0000256" key="1">
    <source>
        <dbReference type="ARBA" id="ARBA00001946"/>
    </source>
</evidence>
<evidence type="ECO:0000256" key="3">
    <source>
        <dbReference type="ARBA" id="ARBA00022553"/>
    </source>
</evidence>
<dbReference type="PRINTS" id="PR00509">
    <property type="entry name" value="PGMPMM"/>
</dbReference>
<sequence>MKDTLVESFSGIRGIYGQSLNDRIAERYAEVFAEYLRKNNKGKVLVAIGRDGRKSGPLLHAIFVNTFKNFGFEIIDIGVTSTPAVEFAVRHYRANGGVVITASHNEPEFNGWKLLGSDSAILNQKEIGKIIELVHSQTKINLPKRNGVILHKQDEIQDLYVNDILKIIGRGAVKKIRQKNYKVLADPNGGPVKKILEKLFKKLGVELVGVNMRPGIFIRKIEPNAETLEYLIPIITNSQADFGFGLDGDADRMEMILPNGSKYAASHGNMVSGNEMAALIIESVLLNKRHGQKIVINNCTANLIYGVAKKYQARVKEVDVGETNVVTKMAELKSPVGGEGSNGGLIIYPTKCRDGILSVAAILSLLAHKNQSLPEIL</sequence>
<evidence type="ECO:0000313" key="10">
    <source>
        <dbReference type="EMBL" id="OIO17079.1"/>
    </source>
</evidence>
<keyword evidence="6" id="KW-0413">Isomerase</keyword>
<evidence type="ECO:0000313" key="11">
    <source>
        <dbReference type="Proteomes" id="UP000182465"/>
    </source>
</evidence>
<keyword evidence="4" id="KW-0479">Metal-binding</keyword>
<dbReference type="InterPro" id="IPR005844">
    <property type="entry name" value="A-D-PHexomutase_a/b/a-I"/>
</dbReference>
<dbReference type="Pfam" id="PF02879">
    <property type="entry name" value="PGM_PMM_II"/>
    <property type="match status" value="1"/>
</dbReference>
<comment type="caution">
    <text evidence="10">The sequence shown here is derived from an EMBL/GenBank/DDBJ whole genome shotgun (WGS) entry which is preliminary data.</text>
</comment>
<evidence type="ECO:0000259" key="9">
    <source>
        <dbReference type="Pfam" id="PF02880"/>
    </source>
</evidence>
<name>A0A1J4U4A1_9BACT</name>
<dbReference type="SUPFAM" id="SSF53738">
    <property type="entry name" value="Phosphoglucomutase, first 3 domains"/>
    <property type="match status" value="3"/>
</dbReference>
<dbReference type="Gene3D" id="3.40.120.10">
    <property type="entry name" value="Alpha-D-Glucose-1,6-Bisphosphate, subunit A, domain 3"/>
    <property type="match status" value="3"/>
</dbReference>
<proteinExistence type="inferred from homology"/>
<organism evidence="10 11">
    <name type="scientific">Candidatus Kuenenbacteria bacterium CG1_02_38_13</name>
    <dbReference type="NCBI Taxonomy" id="1805235"/>
    <lineage>
        <taxon>Bacteria</taxon>
        <taxon>Candidatus Kueneniibacteriota</taxon>
    </lineage>
</organism>